<evidence type="ECO:0000256" key="3">
    <source>
        <dbReference type="ARBA" id="ARBA00022827"/>
    </source>
</evidence>
<accession>A0A368T0Y0</accession>
<sequence>MTVVGASLAGLTAVRSLRRHGFDGRITVVGAERHRPYDRPPLSKDVLLGKAAVADLALHDDEEEAELAAEWVLGRPAVALDPRRRSVRLAGGREVVSDGVVVATGAAPRRLPGSEGMAGVHTLRTLDDAEALRAELGRGRPSVVVVGGSFIGAEIASSCGALGLDVTVVEAAPLPLAPVLGGRMARVCAALHADNGIRLLCGVQVAGLVGGGGRVAGVRLADGRLLPADVVVVGIGVLPGTEWLAGSGVRTAQGVVCDPGCRTSVPGVVAAGDVARIQWPGRSPERRVEHWSNAAEQPDVAVRNLLAGSAVAESRHVPYFWSDQYGVRIQFAGSAAPGDEVRIEEGDPEERSFAAVYLRGGEARAV</sequence>
<dbReference type="InterPro" id="IPR016156">
    <property type="entry name" value="FAD/NAD-linked_Rdtase_dimer_sf"/>
</dbReference>
<dbReference type="InterPro" id="IPR036188">
    <property type="entry name" value="FAD/NAD-bd_sf"/>
</dbReference>
<evidence type="ECO:0000256" key="4">
    <source>
        <dbReference type="ARBA" id="ARBA00023002"/>
    </source>
</evidence>
<keyword evidence="4" id="KW-0560">Oxidoreductase</keyword>
<gene>
    <name evidence="7" type="ORF">DEF24_20380</name>
</gene>
<evidence type="ECO:0000256" key="2">
    <source>
        <dbReference type="ARBA" id="ARBA00022630"/>
    </source>
</evidence>
<feature type="domain" description="FAD/NAD(P)-binding" evidence="5">
    <location>
        <begin position="3"/>
        <end position="297"/>
    </location>
</feature>
<dbReference type="GO" id="GO:0016651">
    <property type="term" value="F:oxidoreductase activity, acting on NAD(P)H"/>
    <property type="evidence" value="ECO:0007669"/>
    <property type="project" value="TreeGrafter"/>
</dbReference>
<keyword evidence="3" id="KW-0274">FAD</keyword>
<dbReference type="InterPro" id="IPR028202">
    <property type="entry name" value="Reductase_C"/>
</dbReference>
<organism evidence="7 8">
    <name type="scientific">Marinitenerispora sediminis</name>
    <dbReference type="NCBI Taxonomy" id="1931232"/>
    <lineage>
        <taxon>Bacteria</taxon>
        <taxon>Bacillati</taxon>
        <taxon>Actinomycetota</taxon>
        <taxon>Actinomycetes</taxon>
        <taxon>Streptosporangiales</taxon>
        <taxon>Nocardiopsidaceae</taxon>
        <taxon>Marinitenerispora</taxon>
    </lineage>
</organism>
<feature type="domain" description="Reductase C-terminal" evidence="6">
    <location>
        <begin position="319"/>
        <end position="366"/>
    </location>
</feature>
<dbReference type="AlphaFoldDB" id="A0A368T0Y0"/>
<dbReference type="PANTHER" id="PTHR43557:SF2">
    <property type="entry name" value="RIESKE DOMAIN-CONTAINING PROTEIN-RELATED"/>
    <property type="match status" value="1"/>
</dbReference>
<evidence type="ECO:0000313" key="8">
    <source>
        <dbReference type="Proteomes" id="UP000253318"/>
    </source>
</evidence>
<name>A0A368T0Y0_9ACTN</name>
<evidence type="ECO:0000259" key="5">
    <source>
        <dbReference type="Pfam" id="PF07992"/>
    </source>
</evidence>
<dbReference type="Gene3D" id="3.30.390.30">
    <property type="match status" value="1"/>
</dbReference>
<dbReference type="OrthoDB" id="1145at2"/>
<dbReference type="InterPro" id="IPR023753">
    <property type="entry name" value="FAD/NAD-binding_dom"/>
</dbReference>
<keyword evidence="2" id="KW-0285">Flavoprotein</keyword>
<keyword evidence="8" id="KW-1185">Reference proteome</keyword>
<dbReference type="PANTHER" id="PTHR43557">
    <property type="entry name" value="APOPTOSIS-INDUCING FACTOR 1"/>
    <property type="match status" value="1"/>
</dbReference>
<dbReference type="Gene3D" id="3.50.50.60">
    <property type="entry name" value="FAD/NAD(P)-binding domain"/>
    <property type="match status" value="2"/>
</dbReference>
<dbReference type="InterPro" id="IPR050446">
    <property type="entry name" value="FAD-oxidoreductase/Apoptosis"/>
</dbReference>
<proteinExistence type="predicted"/>
<evidence type="ECO:0000259" key="6">
    <source>
        <dbReference type="Pfam" id="PF14759"/>
    </source>
</evidence>
<dbReference type="PRINTS" id="PR00411">
    <property type="entry name" value="PNDRDTASEI"/>
</dbReference>
<comment type="cofactor">
    <cofactor evidence="1">
        <name>FAD</name>
        <dbReference type="ChEBI" id="CHEBI:57692"/>
    </cofactor>
</comment>
<dbReference type="GO" id="GO:0005737">
    <property type="term" value="C:cytoplasm"/>
    <property type="evidence" value="ECO:0007669"/>
    <property type="project" value="TreeGrafter"/>
</dbReference>
<evidence type="ECO:0000313" key="7">
    <source>
        <dbReference type="EMBL" id="RCV53578.1"/>
    </source>
</evidence>
<feature type="non-terminal residue" evidence="7">
    <location>
        <position position="366"/>
    </location>
</feature>
<protein>
    <submittedName>
        <fullName evidence="7">FAD-dependent oxidoreductase</fullName>
    </submittedName>
</protein>
<comment type="caution">
    <text evidence="7">The sequence shown here is derived from an EMBL/GenBank/DDBJ whole genome shotgun (WGS) entry which is preliminary data.</text>
</comment>
<dbReference type="Pfam" id="PF14759">
    <property type="entry name" value="Reductase_C"/>
    <property type="match status" value="1"/>
</dbReference>
<dbReference type="Proteomes" id="UP000253318">
    <property type="component" value="Unassembled WGS sequence"/>
</dbReference>
<dbReference type="EMBL" id="QEIN01000187">
    <property type="protein sequence ID" value="RCV53578.1"/>
    <property type="molecule type" value="Genomic_DNA"/>
</dbReference>
<dbReference type="PRINTS" id="PR00368">
    <property type="entry name" value="FADPNR"/>
</dbReference>
<dbReference type="SUPFAM" id="SSF51905">
    <property type="entry name" value="FAD/NAD(P)-binding domain"/>
    <property type="match status" value="2"/>
</dbReference>
<dbReference type="SUPFAM" id="SSF55424">
    <property type="entry name" value="FAD/NAD-linked reductases, dimerisation (C-terminal) domain"/>
    <property type="match status" value="1"/>
</dbReference>
<reference evidence="7 8" key="1">
    <citation type="submission" date="2018-04" db="EMBL/GenBank/DDBJ databases">
        <title>Novel actinobacteria from marine sediment.</title>
        <authorList>
            <person name="Ng Z.Y."/>
            <person name="Tan G.Y.A."/>
        </authorList>
    </citation>
    <scope>NUCLEOTIDE SEQUENCE [LARGE SCALE GENOMIC DNA]</scope>
    <source>
        <strain evidence="7 8">TPS81</strain>
    </source>
</reference>
<dbReference type="Pfam" id="PF07992">
    <property type="entry name" value="Pyr_redox_2"/>
    <property type="match status" value="1"/>
</dbReference>
<evidence type="ECO:0000256" key="1">
    <source>
        <dbReference type="ARBA" id="ARBA00001974"/>
    </source>
</evidence>